<evidence type="ECO:0000256" key="5">
    <source>
        <dbReference type="ARBA" id="ARBA00022771"/>
    </source>
</evidence>
<name>A0A9P0TLB2_PIEBR</name>
<evidence type="ECO:0000259" key="14">
    <source>
        <dbReference type="PROSITE" id="PS50808"/>
    </source>
</evidence>
<accession>A0A9P0TLB2</accession>
<feature type="region of interest" description="Disordered" evidence="13">
    <location>
        <begin position="343"/>
        <end position="366"/>
    </location>
</feature>
<evidence type="ECO:0000256" key="10">
    <source>
        <dbReference type="ARBA" id="ARBA00025466"/>
    </source>
</evidence>
<feature type="compositionally biased region" description="Polar residues" evidence="13">
    <location>
        <begin position="557"/>
        <end position="569"/>
    </location>
</feature>
<dbReference type="PANTHER" id="PTHR19303:SF73">
    <property type="entry name" value="PROTEIN PDC2"/>
    <property type="match status" value="1"/>
</dbReference>
<keyword evidence="9" id="KW-0804">Transcription</keyword>
<proteinExistence type="predicted"/>
<keyword evidence="12" id="KW-0175">Coiled coil</keyword>
<feature type="compositionally biased region" description="Basic and acidic residues" evidence="13">
    <location>
        <begin position="343"/>
        <end position="354"/>
    </location>
</feature>
<dbReference type="InterPro" id="IPR006600">
    <property type="entry name" value="HTH_CenpB_DNA-bd_dom"/>
</dbReference>
<evidence type="ECO:0000256" key="6">
    <source>
        <dbReference type="ARBA" id="ARBA00022833"/>
    </source>
</evidence>
<dbReference type="Proteomes" id="UP001152562">
    <property type="component" value="Unassembled WGS sequence"/>
</dbReference>
<dbReference type="SMART" id="SM00674">
    <property type="entry name" value="CENPB"/>
    <property type="match status" value="1"/>
</dbReference>
<evidence type="ECO:0000256" key="9">
    <source>
        <dbReference type="ARBA" id="ARBA00023163"/>
    </source>
</evidence>
<feature type="compositionally biased region" description="Polar residues" evidence="13">
    <location>
        <begin position="72"/>
        <end position="87"/>
    </location>
</feature>
<evidence type="ECO:0000259" key="15">
    <source>
        <dbReference type="PROSITE" id="PS51253"/>
    </source>
</evidence>
<dbReference type="InterPro" id="IPR009057">
    <property type="entry name" value="Homeodomain-like_sf"/>
</dbReference>
<dbReference type="GO" id="GO:0008270">
    <property type="term" value="F:zinc ion binding"/>
    <property type="evidence" value="ECO:0007669"/>
    <property type="project" value="UniProtKB-KW"/>
</dbReference>
<dbReference type="EMBL" id="CALOZG010000040">
    <property type="protein sequence ID" value="CAH4034362.1"/>
    <property type="molecule type" value="Genomic_DNA"/>
</dbReference>
<evidence type="ECO:0000256" key="1">
    <source>
        <dbReference type="ARBA" id="ARBA00004123"/>
    </source>
</evidence>
<dbReference type="Pfam" id="PF02892">
    <property type="entry name" value="zf-BED"/>
    <property type="match status" value="1"/>
</dbReference>
<dbReference type="InterPro" id="IPR050863">
    <property type="entry name" value="CenT-Element_Derived"/>
</dbReference>
<dbReference type="InterPro" id="IPR028002">
    <property type="entry name" value="Myb_DNA-bind_5"/>
</dbReference>
<evidence type="ECO:0000256" key="11">
    <source>
        <dbReference type="PROSITE-ProRule" id="PRU00027"/>
    </source>
</evidence>
<evidence type="ECO:0000256" key="8">
    <source>
        <dbReference type="ARBA" id="ARBA00023125"/>
    </source>
</evidence>
<comment type="caution">
    <text evidence="16">The sequence shown here is derived from an EMBL/GenBank/DDBJ whole genome shotgun (WGS) entry which is preliminary data.</text>
</comment>
<evidence type="ECO:0000256" key="13">
    <source>
        <dbReference type="SAM" id="MobiDB-lite"/>
    </source>
</evidence>
<keyword evidence="4" id="KW-0479">Metal-binding</keyword>
<feature type="region of interest" description="Disordered" evidence="13">
    <location>
        <begin position="526"/>
        <end position="578"/>
    </location>
</feature>
<feature type="region of interest" description="Disordered" evidence="13">
    <location>
        <begin position="1"/>
        <end position="88"/>
    </location>
</feature>
<reference evidence="16" key="1">
    <citation type="submission" date="2022-05" db="EMBL/GenBank/DDBJ databases">
        <authorList>
            <person name="Okamura Y."/>
        </authorList>
    </citation>
    <scope>NUCLEOTIDE SEQUENCE</scope>
</reference>
<dbReference type="PROSITE" id="PS51253">
    <property type="entry name" value="HTH_CENPB"/>
    <property type="match status" value="1"/>
</dbReference>
<feature type="domain" description="BED-type" evidence="14">
    <location>
        <begin position="370"/>
        <end position="418"/>
    </location>
</feature>
<comment type="function">
    <text evidence="10">Involved in transvection phenomena (= synapsis-dependent gene expression), where the synaptic pairing of chromosomes carrying genes with which zeste interacts influences the expression of these genes. Zeste binds to DNA and stimulates transcription from a nearby promoter.</text>
</comment>
<keyword evidence="17" id="KW-1185">Reference proteome</keyword>
<evidence type="ECO:0000313" key="17">
    <source>
        <dbReference type="Proteomes" id="UP001152562"/>
    </source>
</evidence>
<keyword evidence="8" id="KW-0238">DNA-binding</keyword>
<feature type="compositionally biased region" description="Basic and acidic residues" evidence="13">
    <location>
        <begin position="46"/>
        <end position="71"/>
    </location>
</feature>
<dbReference type="GO" id="GO:0003677">
    <property type="term" value="F:DNA binding"/>
    <property type="evidence" value="ECO:0007669"/>
    <property type="project" value="UniProtKB-KW"/>
</dbReference>
<dbReference type="Pfam" id="PF13873">
    <property type="entry name" value="Myb_DNA-bind_5"/>
    <property type="match status" value="1"/>
</dbReference>
<sequence length="669" mass="77699">MALTAKQRAKRYREKLKENPAQYEAHKKKELKRLKKCQKKINNLSEEDKAKKRQLWRDQKQKQRSNKKQENISRSLSETTPNATPQNLGKAISYKTKLEKIQSLYENALKKIEKLQKTRVTQEQRKVLLEFMMEHPDVSQGRVPGAENARKKDEIIKELACHLNALESGATKTPEKWWKCWLDWRSDTKAKALRIKKYLEGTSGTHIPPPLSKLEEILLEFSGVDPLMATRQDTDYASDCASEPLMDFESNEVFNTLEEWCNSKTEGEGKSSKKLKKPKYEDLDKAMLSWFHRQRQNNMPISGPLVKAKAENVAQELGLTSFKASEGWLGKFKQRHRINYGKIERKAESRRTPKQETNSGSEDEESIVLDPDSELWGFFDKQPHNKAKCSMCDERLRRDADTLYKHLKEKHSKISENLEYKDNEENFTEVIYLEEPLESIKEDQDKVLFEVQPKAKKTFKRRYSTRDDVKYIEPNKSQSKDDVEIENFGKYITGLLKGVPRAASSKLQMEIVTLIMNTKINLQTTPDIDREVGERSKEIDPPDIGQENQENQDKLDTTTSSEFETNQDTRTPKRPKRRISYREEYSYKINLTENEEREIENFGTYVTCLLKTVPENKISAKLQMNIVNLIMTARLQALQKNDTPVLTINGTIVLDNTNVDDNQVMLTDS</sequence>
<protein>
    <recommendedName>
        <fullName evidence="3">Regulatory protein zeste</fullName>
    </recommendedName>
</protein>
<dbReference type="InterPro" id="IPR003656">
    <property type="entry name" value="Znf_BED"/>
</dbReference>
<dbReference type="SUPFAM" id="SSF46689">
    <property type="entry name" value="Homeodomain-like"/>
    <property type="match status" value="1"/>
</dbReference>
<dbReference type="PANTHER" id="PTHR19303">
    <property type="entry name" value="TRANSPOSON"/>
    <property type="match status" value="1"/>
</dbReference>
<dbReference type="PROSITE" id="PS50808">
    <property type="entry name" value="ZF_BED"/>
    <property type="match status" value="1"/>
</dbReference>
<evidence type="ECO:0000256" key="2">
    <source>
        <dbReference type="ARBA" id="ARBA00011764"/>
    </source>
</evidence>
<keyword evidence="6" id="KW-0862">Zinc</keyword>
<evidence type="ECO:0000256" key="12">
    <source>
        <dbReference type="SAM" id="Coils"/>
    </source>
</evidence>
<evidence type="ECO:0000256" key="3">
    <source>
        <dbReference type="ARBA" id="ARBA00016807"/>
    </source>
</evidence>
<keyword evidence="5 11" id="KW-0863">Zinc-finger</keyword>
<gene>
    <name evidence="16" type="ORF">PIBRA_LOCUS10547</name>
</gene>
<dbReference type="AlphaFoldDB" id="A0A9P0TLB2"/>
<evidence type="ECO:0000256" key="7">
    <source>
        <dbReference type="ARBA" id="ARBA00023015"/>
    </source>
</evidence>
<evidence type="ECO:0000256" key="4">
    <source>
        <dbReference type="ARBA" id="ARBA00022723"/>
    </source>
</evidence>
<feature type="compositionally biased region" description="Basic and acidic residues" evidence="13">
    <location>
        <begin position="527"/>
        <end position="540"/>
    </location>
</feature>
<dbReference type="Pfam" id="PF03221">
    <property type="entry name" value="HTH_Tnp_Tc5"/>
    <property type="match status" value="1"/>
</dbReference>
<evidence type="ECO:0000313" key="16">
    <source>
        <dbReference type="EMBL" id="CAH4034362.1"/>
    </source>
</evidence>
<dbReference type="GO" id="GO:0005634">
    <property type="term" value="C:nucleus"/>
    <property type="evidence" value="ECO:0007669"/>
    <property type="project" value="UniProtKB-SubCell"/>
</dbReference>
<comment type="subcellular location">
    <subcellularLocation>
        <location evidence="1">Nucleus</location>
    </subcellularLocation>
</comment>
<keyword evidence="7" id="KW-0805">Transcription regulation</keyword>
<feature type="domain" description="HTH CENPB-type" evidence="15">
    <location>
        <begin position="271"/>
        <end position="342"/>
    </location>
</feature>
<organism evidence="16 17">
    <name type="scientific">Pieris brassicae</name>
    <name type="common">White butterfly</name>
    <name type="synonym">Large white butterfly</name>
    <dbReference type="NCBI Taxonomy" id="7116"/>
    <lineage>
        <taxon>Eukaryota</taxon>
        <taxon>Metazoa</taxon>
        <taxon>Ecdysozoa</taxon>
        <taxon>Arthropoda</taxon>
        <taxon>Hexapoda</taxon>
        <taxon>Insecta</taxon>
        <taxon>Pterygota</taxon>
        <taxon>Neoptera</taxon>
        <taxon>Endopterygota</taxon>
        <taxon>Lepidoptera</taxon>
        <taxon>Glossata</taxon>
        <taxon>Ditrysia</taxon>
        <taxon>Papilionoidea</taxon>
        <taxon>Pieridae</taxon>
        <taxon>Pierinae</taxon>
        <taxon>Pieris</taxon>
    </lineage>
</organism>
<dbReference type="Gene3D" id="1.10.10.60">
    <property type="entry name" value="Homeodomain-like"/>
    <property type="match status" value="1"/>
</dbReference>
<feature type="compositionally biased region" description="Basic residues" evidence="13">
    <location>
        <begin position="26"/>
        <end position="39"/>
    </location>
</feature>
<comment type="subunit">
    <text evidence="2">Self-associates forming complexes of several hundred monomers.</text>
</comment>
<feature type="coiled-coil region" evidence="12">
    <location>
        <begin position="98"/>
        <end position="125"/>
    </location>
</feature>